<comment type="similarity">
    <text evidence="4">Belongs to the acetyltransferase family. AANAT subfamily.</text>
</comment>
<evidence type="ECO:0000313" key="14">
    <source>
        <dbReference type="EnsemblMetazoa" id="SCAU010082-PA"/>
    </source>
</evidence>
<proteinExistence type="inferred from homology"/>
<evidence type="ECO:0000256" key="9">
    <source>
        <dbReference type="ARBA" id="ARBA00051711"/>
    </source>
</evidence>
<sequence length="224" mass="25128">MSPNAPVEKLNEMIELMVVTEQDRPQVAELLRKYFYPDEPLTGNLEPIGTASPAEEEFILDNIQHGTCVMAIDRTTNKAVGVCIAGPQRANEADHLAHEAKKEGNTKWGKILSLLARIEYEAKVAERYNVQRILYIVGTCVDSSMRGRDLGGRLYNAVRDIGKAKGYQLLRSDCSSFYSAKIKEKLGWDCINTVHYKEFVDEHNVPVFSPPAPHVSCKSYALRL</sequence>
<dbReference type="VEuPathDB" id="VectorBase:SCAU010082"/>
<organism evidence="14 15">
    <name type="scientific">Stomoxys calcitrans</name>
    <name type="common">Stable fly</name>
    <name type="synonym">Conops calcitrans</name>
    <dbReference type="NCBI Taxonomy" id="35570"/>
    <lineage>
        <taxon>Eukaryota</taxon>
        <taxon>Metazoa</taxon>
        <taxon>Ecdysozoa</taxon>
        <taxon>Arthropoda</taxon>
        <taxon>Hexapoda</taxon>
        <taxon>Insecta</taxon>
        <taxon>Pterygota</taxon>
        <taxon>Neoptera</taxon>
        <taxon>Endopterygota</taxon>
        <taxon>Diptera</taxon>
        <taxon>Brachycera</taxon>
        <taxon>Muscomorpha</taxon>
        <taxon>Muscoidea</taxon>
        <taxon>Muscidae</taxon>
        <taxon>Stomoxys</taxon>
    </lineage>
</organism>
<evidence type="ECO:0000256" key="5">
    <source>
        <dbReference type="ARBA" id="ARBA00039114"/>
    </source>
</evidence>
<comment type="catalytic activity">
    <reaction evidence="12">
        <text>dopamine + hexadecanoyl-CoA = N-hexadecanoyl-dopamine + CoA + H(+)</text>
        <dbReference type="Rhea" id="RHEA:51376"/>
        <dbReference type="ChEBI" id="CHEBI:15378"/>
        <dbReference type="ChEBI" id="CHEBI:57287"/>
        <dbReference type="ChEBI" id="CHEBI:57379"/>
        <dbReference type="ChEBI" id="CHEBI:59905"/>
        <dbReference type="ChEBI" id="CHEBI:134058"/>
    </reaction>
    <physiologicalReaction direction="left-to-right" evidence="12">
        <dbReference type="Rhea" id="RHEA:51377"/>
    </physiologicalReaction>
</comment>
<dbReference type="FunFam" id="3.40.630.30:FF:000046">
    <property type="entry name" value="Dopamine N-acetyltransferase"/>
    <property type="match status" value="1"/>
</dbReference>
<comment type="catalytic activity">
    <reaction evidence="7">
        <text>serotonin + octadecanoyl-CoA = N-octadecanoyl-serotonin + CoA + H(+)</text>
        <dbReference type="Rhea" id="RHEA:51400"/>
        <dbReference type="ChEBI" id="CHEBI:15378"/>
        <dbReference type="ChEBI" id="CHEBI:57287"/>
        <dbReference type="ChEBI" id="CHEBI:57394"/>
        <dbReference type="ChEBI" id="CHEBI:134065"/>
        <dbReference type="ChEBI" id="CHEBI:350546"/>
    </reaction>
    <physiologicalReaction direction="left-to-right" evidence="7">
        <dbReference type="Rhea" id="RHEA:51401"/>
    </physiologicalReaction>
</comment>
<keyword evidence="1" id="KW-0808">Transferase</keyword>
<comment type="catalytic activity">
    <reaction evidence="9">
        <text>dopamine + acetyl-CoA = N-acetyldopamine + CoA + H(+)</text>
        <dbReference type="Rhea" id="RHEA:51388"/>
        <dbReference type="ChEBI" id="CHEBI:15378"/>
        <dbReference type="ChEBI" id="CHEBI:57287"/>
        <dbReference type="ChEBI" id="CHEBI:57288"/>
        <dbReference type="ChEBI" id="CHEBI:59905"/>
        <dbReference type="ChEBI" id="CHEBI:125678"/>
    </reaction>
    <physiologicalReaction direction="left-to-right" evidence="9">
        <dbReference type="Rhea" id="RHEA:51389"/>
    </physiologicalReaction>
</comment>
<keyword evidence="15" id="KW-1185">Reference proteome</keyword>
<evidence type="ECO:0000256" key="6">
    <source>
        <dbReference type="ARBA" id="ARBA00050189"/>
    </source>
</evidence>
<protein>
    <recommendedName>
        <fullName evidence="5">aralkylamine N-acetyltransferase</fullName>
        <ecNumber evidence="5">2.3.1.87</ecNumber>
    </recommendedName>
</protein>
<dbReference type="AlphaFoldDB" id="A0A1I8PQ06"/>
<evidence type="ECO:0000256" key="11">
    <source>
        <dbReference type="ARBA" id="ARBA00052178"/>
    </source>
</evidence>
<comment type="catalytic activity">
    <reaction evidence="6">
        <text>dopamine + (9Z)-octadecenoyl-CoA = N-(9Z-octadecanoyl)-dopamine + CoA + H(+)</text>
        <dbReference type="Rhea" id="RHEA:51380"/>
        <dbReference type="ChEBI" id="CHEBI:15378"/>
        <dbReference type="ChEBI" id="CHEBI:31883"/>
        <dbReference type="ChEBI" id="CHEBI:57287"/>
        <dbReference type="ChEBI" id="CHEBI:57387"/>
        <dbReference type="ChEBI" id="CHEBI:59905"/>
    </reaction>
    <physiologicalReaction direction="left-to-right" evidence="6">
        <dbReference type="Rhea" id="RHEA:51381"/>
    </physiologicalReaction>
</comment>
<dbReference type="EC" id="2.3.1.87" evidence="5"/>
<name>A0A1I8PQ06_STOCA</name>
<gene>
    <name evidence="14" type="primary">106091900</name>
</gene>
<comment type="pathway">
    <text evidence="3">Aromatic compound metabolism; melatonin biosynthesis; melatonin from serotonin: step 1/2.</text>
</comment>
<comment type="catalytic activity">
    <reaction evidence="13">
        <text>serotonin + acetyl-CoA = N-acetylserotonin + CoA + H(+)</text>
        <dbReference type="Rhea" id="RHEA:25217"/>
        <dbReference type="ChEBI" id="CHEBI:15378"/>
        <dbReference type="ChEBI" id="CHEBI:17697"/>
        <dbReference type="ChEBI" id="CHEBI:57287"/>
        <dbReference type="ChEBI" id="CHEBI:57288"/>
        <dbReference type="ChEBI" id="CHEBI:350546"/>
        <dbReference type="EC" id="2.3.1.87"/>
    </reaction>
    <physiologicalReaction direction="left-to-right" evidence="13">
        <dbReference type="Rhea" id="RHEA:25218"/>
    </physiologicalReaction>
</comment>
<dbReference type="Gene3D" id="3.40.630.30">
    <property type="match status" value="1"/>
</dbReference>
<evidence type="ECO:0000256" key="13">
    <source>
        <dbReference type="ARBA" id="ARBA00052491"/>
    </source>
</evidence>
<dbReference type="CDD" id="cd04301">
    <property type="entry name" value="NAT_SF"/>
    <property type="match status" value="1"/>
</dbReference>
<dbReference type="GO" id="GO:0004059">
    <property type="term" value="F:aralkylamine N-acetyltransferase activity"/>
    <property type="evidence" value="ECO:0007669"/>
    <property type="project" value="UniProtKB-EC"/>
</dbReference>
<comment type="catalytic activity">
    <reaction evidence="10">
        <text>serotonin + (9Z)-octadecenoyl-CoA = N-(9Z-octadecenoyl)-serotonin + CoA + H(+)</text>
        <dbReference type="Rhea" id="RHEA:51392"/>
        <dbReference type="ChEBI" id="CHEBI:15378"/>
        <dbReference type="ChEBI" id="CHEBI:57287"/>
        <dbReference type="ChEBI" id="CHEBI:57387"/>
        <dbReference type="ChEBI" id="CHEBI:134064"/>
        <dbReference type="ChEBI" id="CHEBI:350546"/>
    </reaction>
    <physiologicalReaction direction="left-to-right" evidence="10">
        <dbReference type="Rhea" id="RHEA:51393"/>
    </physiologicalReaction>
</comment>
<dbReference type="PANTHER" id="PTHR20905:SF1">
    <property type="entry name" value="AT07410P-RELATED"/>
    <property type="match status" value="1"/>
</dbReference>
<evidence type="ECO:0000313" key="15">
    <source>
        <dbReference type="Proteomes" id="UP000095300"/>
    </source>
</evidence>
<evidence type="ECO:0000256" key="12">
    <source>
        <dbReference type="ARBA" id="ARBA00052335"/>
    </source>
</evidence>
<dbReference type="EnsemblMetazoa" id="SCAU010082-RA">
    <property type="protein sequence ID" value="SCAU010082-PA"/>
    <property type="gene ID" value="SCAU010082"/>
</dbReference>
<evidence type="ECO:0000256" key="3">
    <source>
        <dbReference type="ARBA" id="ARBA00037926"/>
    </source>
</evidence>
<dbReference type="OrthoDB" id="8113373at2759"/>
<evidence type="ECO:0000256" key="1">
    <source>
        <dbReference type="ARBA" id="ARBA00022679"/>
    </source>
</evidence>
<dbReference type="SUPFAM" id="SSF55729">
    <property type="entry name" value="Acyl-CoA N-acyltransferases (Nat)"/>
    <property type="match status" value="1"/>
</dbReference>
<accession>A0A1I8PQ06</accession>
<keyword evidence="2" id="KW-0012">Acyltransferase</keyword>
<dbReference type="KEGG" id="scac:106091900"/>
<comment type="catalytic activity">
    <reaction evidence="8">
        <text>serotonin + (5Z,8Z,11Z,14Z)-eicosatetraenoyl-CoA = N-[(5Z,8Z,11Z,14Z)-eicosatetraenoyl]-serotonin + CoA + H(+)</text>
        <dbReference type="Rhea" id="RHEA:51396"/>
        <dbReference type="ChEBI" id="CHEBI:15378"/>
        <dbReference type="ChEBI" id="CHEBI:57287"/>
        <dbReference type="ChEBI" id="CHEBI:57368"/>
        <dbReference type="ChEBI" id="CHEBI:132255"/>
        <dbReference type="ChEBI" id="CHEBI:350546"/>
    </reaction>
    <physiologicalReaction direction="left-to-right" evidence="8">
        <dbReference type="Rhea" id="RHEA:51397"/>
    </physiologicalReaction>
</comment>
<evidence type="ECO:0000256" key="2">
    <source>
        <dbReference type="ARBA" id="ARBA00023315"/>
    </source>
</evidence>
<evidence type="ECO:0000256" key="10">
    <source>
        <dbReference type="ARBA" id="ARBA00051823"/>
    </source>
</evidence>
<comment type="catalytic activity">
    <reaction evidence="11">
        <text>serotonin + hexadecanoyl-CoA = N-hexadecanoyl-serotonin + CoA + H(+)</text>
        <dbReference type="Rhea" id="RHEA:51384"/>
        <dbReference type="ChEBI" id="CHEBI:15378"/>
        <dbReference type="ChEBI" id="CHEBI:57287"/>
        <dbReference type="ChEBI" id="CHEBI:57379"/>
        <dbReference type="ChEBI" id="CHEBI:134059"/>
        <dbReference type="ChEBI" id="CHEBI:350546"/>
    </reaction>
    <physiologicalReaction direction="left-to-right" evidence="11">
        <dbReference type="Rhea" id="RHEA:51385"/>
    </physiologicalReaction>
</comment>
<dbReference type="Proteomes" id="UP000095300">
    <property type="component" value="Unassembled WGS sequence"/>
</dbReference>
<dbReference type="STRING" id="35570.A0A1I8PQ06"/>
<evidence type="ECO:0000256" key="4">
    <source>
        <dbReference type="ARBA" id="ARBA00038182"/>
    </source>
</evidence>
<evidence type="ECO:0000256" key="7">
    <source>
        <dbReference type="ARBA" id="ARBA00050849"/>
    </source>
</evidence>
<evidence type="ECO:0000256" key="8">
    <source>
        <dbReference type="ARBA" id="ARBA00051284"/>
    </source>
</evidence>
<dbReference type="PANTHER" id="PTHR20905">
    <property type="entry name" value="N-ACETYLTRANSFERASE-RELATED"/>
    <property type="match status" value="1"/>
</dbReference>
<dbReference type="InterPro" id="IPR016181">
    <property type="entry name" value="Acyl_CoA_acyltransferase"/>
</dbReference>
<reference evidence="14" key="1">
    <citation type="submission" date="2020-05" db="UniProtKB">
        <authorList>
            <consortium name="EnsemblMetazoa"/>
        </authorList>
    </citation>
    <scope>IDENTIFICATION</scope>
    <source>
        <strain evidence="14">USDA</strain>
    </source>
</reference>